<sequence>MPPPSSEAGDDDGSPPPSPALSPRGTSSTPSLPAPSADVDLTDEVQDFRFLTSLIDSETAQKLPSRGTKDFEPHGTRAQDAALAASRAAMHAALSLARVHPRGGQRAEWDGKDGAWVDKPGGFWVRSVGRVVRVPIADSDSDSDSEDQPSDTMPTKPKSPRKPKTEARTHLHPEEALWLLERGSLDIHWPPAPGEAPFTGLPMSLQGGYAAFLGEVLSLEVFTVYQYLKRAGYTVLRAGENEGSVPVYKAAAGNPLSVLFARLWTALFAPQPAHDPTTNTSIGPAPTDPTAPRVTYHVYKPLPGFKKTSPGPPDFYVSVINARESCFPSERQLDGLLAQTPYHPPTGVTNLYLRLKKGYRDVVLAVVDQGVAWSMAIWTS</sequence>
<dbReference type="InterPro" id="IPR024337">
    <property type="entry name" value="tRNA_splic_suSen54"/>
</dbReference>
<evidence type="ECO:0000313" key="5">
    <source>
        <dbReference type="EMBL" id="KAF2401079.1"/>
    </source>
</evidence>
<feature type="compositionally biased region" description="Basic and acidic residues" evidence="3">
    <location>
        <begin position="163"/>
        <end position="173"/>
    </location>
</feature>
<keyword evidence="2" id="KW-0819">tRNA processing</keyword>
<feature type="domain" description="tRNA-splicing endonuclease subunit Sen54 N-terminal" evidence="4">
    <location>
        <begin position="91"/>
        <end position="189"/>
    </location>
</feature>
<keyword evidence="6" id="KW-1185">Reference proteome</keyword>
<evidence type="ECO:0000256" key="1">
    <source>
        <dbReference type="ARBA" id="ARBA00005736"/>
    </source>
</evidence>
<accession>A0A6G1HZ33</accession>
<dbReference type="PANTHER" id="PTHR21027">
    <property type="entry name" value="TRNA-SPLICING ENDONUCLEASE SUBUNIT SEN54"/>
    <property type="match status" value="1"/>
</dbReference>
<dbReference type="GO" id="GO:0000379">
    <property type="term" value="P:tRNA-type intron splice site recognition and cleavage"/>
    <property type="evidence" value="ECO:0007669"/>
    <property type="project" value="TreeGrafter"/>
</dbReference>
<dbReference type="AlphaFoldDB" id="A0A6G1HZ33"/>
<dbReference type="OrthoDB" id="408683at2759"/>
<proteinExistence type="inferred from homology"/>
<organism evidence="5 6">
    <name type="scientific">Trichodelitschia bisporula</name>
    <dbReference type="NCBI Taxonomy" id="703511"/>
    <lineage>
        <taxon>Eukaryota</taxon>
        <taxon>Fungi</taxon>
        <taxon>Dikarya</taxon>
        <taxon>Ascomycota</taxon>
        <taxon>Pezizomycotina</taxon>
        <taxon>Dothideomycetes</taxon>
        <taxon>Dothideomycetes incertae sedis</taxon>
        <taxon>Phaeotrichales</taxon>
        <taxon>Phaeotrichaceae</taxon>
        <taxon>Trichodelitschia</taxon>
    </lineage>
</organism>
<name>A0A6G1HZ33_9PEZI</name>
<dbReference type="Proteomes" id="UP000799640">
    <property type="component" value="Unassembled WGS sequence"/>
</dbReference>
<feature type="compositionally biased region" description="Acidic residues" evidence="3">
    <location>
        <begin position="139"/>
        <end position="149"/>
    </location>
</feature>
<feature type="compositionally biased region" description="Low complexity" evidence="3">
    <location>
        <begin position="21"/>
        <end position="37"/>
    </location>
</feature>
<protein>
    <recommendedName>
        <fullName evidence="4">tRNA-splicing endonuclease subunit Sen54 N-terminal domain-containing protein</fullName>
    </recommendedName>
</protein>
<feature type="region of interest" description="Disordered" evidence="3">
    <location>
        <begin position="58"/>
        <end position="79"/>
    </location>
</feature>
<dbReference type="Pfam" id="PF12928">
    <property type="entry name" value="tRNA_int_end_N2"/>
    <property type="match status" value="1"/>
</dbReference>
<comment type="similarity">
    <text evidence="1">Belongs to the SEN54 family.</text>
</comment>
<evidence type="ECO:0000313" key="6">
    <source>
        <dbReference type="Proteomes" id="UP000799640"/>
    </source>
</evidence>
<dbReference type="PANTHER" id="PTHR21027:SF1">
    <property type="entry name" value="TRNA-SPLICING ENDONUCLEASE SUBUNIT SEN54"/>
    <property type="match status" value="1"/>
</dbReference>
<reference evidence="5" key="1">
    <citation type="journal article" date="2020" name="Stud. Mycol.">
        <title>101 Dothideomycetes genomes: a test case for predicting lifestyles and emergence of pathogens.</title>
        <authorList>
            <person name="Haridas S."/>
            <person name="Albert R."/>
            <person name="Binder M."/>
            <person name="Bloem J."/>
            <person name="Labutti K."/>
            <person name="Salamov A."/>
            <person name="Andreopoulos B."/>
            <person name="Baker S."/>
            <person name="Barry K."/>
            <person name="Bills G."/>
            <person name="Bluhm B."/>
            <person name="Cannon C."/>
            <person name="Castanera R."/>
            <person name="Culley D."/>
            <person name="Daum C."/>
            <person name="Ezra D."/>
            <person name="Gonzalez J."/>
            <person name="Henrissat B."/>
            <person name="Kuo A."/>
            <person name="Liang C."/>
            <person name="Lipzen A."/>
            <person name="Lutzoni F."/>
            <person name="Magnuson J."/>
            <person name="Mondo S."/>
            <person name="Nolan M."/>
            <person name="Ohm R."/>
            <person name="Pangilinan J."/>
            <person name="Park H.-J."/>
            <person name="Ramirez L."/>
            <person name="Alfaro M."/>
            <person name="Sun H."/>
            <person name="Tritt A."/>
            <person name="Yoshinaga Y."/>
            <person name="Zwiers L.-H."/>
            <person name="Turgeon B."/>
            <person name="Goodwin S."/>
            <person name="Spatafora J."/>
            <person name="Crous P."/>
            <person name="Grigoriev I."/>
        </authorList>
    </citation>
    <scope>NUCLEOTIDE SEQUENCE</scope>
    <source>
        <strain evidence="5">CBS 262.69</strain>
    </source>
</reference>
<dbReference type="EMBL" id="ML996693">
    <property type="protein sequence ID" value="KAF2401079.1"/>
    <property type="molecule type" value="Genomic_DNA"/>
</dbReference>
<dbReference type="InterPro" id="IPR024336">
    <property type="entry name" value="tRNA_splic_suSen54_N"/>
</dbReference>
<feature type="region of interest" description="Disordered" evidence="3">
    <location>
        <begin position="136"/>
        <end position="173"/>
    </location>
</feature>
<dbReference type="GO" id="GO:0000214">
    <property type="term" value="C:tRNA-intron endonuclease complex"/>
    <property type="evidence" value="ECO:0007669"/>
    <property type="project" value="TreeGrafter"/>
</dbReference>
<feature type="region of interest" description="Disordered" evidence="3">
    <location>
        <begin position="1"/>
        <end position="40"/>
    </location>
</feature>
<feature type="compositionally biased region" description="Basic and acidic residues" evidence="3">
    <location>
        <begin position="67"/>
        <end position="77"/>
    </location>
</feature>
<evidence type="ECO:0000256" key="2">
    <source>
        <dbReference type="ARBA" id="ARBA00022694"/>
    </source>
</evidence>
<evidence type="ECO:0000256" key="3">
    <source>
        <dbReference type="SAM" id="MobiDB-lite"/>
    </source>
</evidence>
<gene>
    <name evidence="5" type="ORF">EJ06DRAFT_548264</name>
</gene>
<evidence type="ECO:0000259" key="4">
    <source>
        <dbReference type="Pfam" id="PF12928"/>
    </source>
</evidence>